<dbReference type="EMBL" id="BNDS01000005">
    <property type="protein sequence ID" value="GHH98046.1"/>
    <property type="molecule type" value="Genomic_DNA"/>
</dbReference>
<evidence type="ECO:0008006" key="3">
    <source>
        <dbReference type="Google" id="ProtNLM"/>
    </source>
</evidence>
<gene>
    <name evidence="1" type="ORF">AM1BK_15890</name>
</gene>
<sequence>MSKKKSPLRIKLDHLAKGIANNDSIVELDPYTLLNHYRFDVPAKYIYAKFRELGLESSWGERLYDEHIRVFNGYHERDDSGKKGIDAFKNAFDSTLDSIKAIGFDEQKSIIPIGTNNGLIDGSHRLAASLLYGKKIKSVTLDVEHNYDYNCFRKKGLTDKWCDAIALEYCRLKKETYIAVVFPSAVGGDKEIKNILNEYGNIYYEKELYLTKQGSINLIKQLYLGEKWLGGWHNQFPGAKRKASSCFKHNGPIRVFVFETDRYENTRSAKEKIRSLFNIGNHSIHINDVHEETVRLAQTLFNENSIHFLNHSKLTNHSKSFYQNFNQLKKWLIEKKVDPEHFCIVSSSVMGVYGIRKPADLDFLVYGDDLLSNKNKKFSNHEKQLPYYEKTKDDIIFNPENHFYVEGIKFASLHVIKDMKQRRGESKDHVDLSLIDLFLGSSKNG</sequence>
<name>A0ABQ3N1S8_9BACI</name>
<dbReference type="Proteomes" id="UP000637074">
    <property type="component" value="Unassembled WGS sequence"/>
</dbReference>
<proteinExistence type="predicted"/>
<keyword evidence="2" id="KW-1185">Reference proteome</keyword>
<reference evidence="1 2" key="1">
    <citation type="journal article" date="2022" name="Int. J. Syst. Evol. Microbiol.">
        <title>Neobacillus kokaensis sp. nov., isolated from soil.</title>
        <authorList>
            <person name="Yuki K."/>
            <person name="Matsubara H."/>
            <person name="Yamaguchi S."/>
        </authorList>
    </citation>
    <scope>NUCLEOTIDE SEQUENCE [LARGE SCALE GENOMIC DNA]</scope>
    <source>
        <strain evidence="1 2">LOB 377</strain>
    </source>
</reference>
<comment type="caution">
    <text evidence="1">The sequence shown here is derived from an EMBL/GenBank/DDBJ whole genome shotgun (WGS) entry which is preliminary data.</text>
</comment>
<organism evidence="1 2">
    <name type="scientific">Neobacillus kokaensis</name>
    <dbReference type="NCBI Taxonomy" id="2759023"/>
    <lineage>
        <taxon>Bacteria</taxon>
        <taxon>Bacillati</taxon>
        <taxon>Bacillota</taxon>
        <taxon>Bacilli</taxon>
        <taxon>Bacillales</taxon>
        <taxon>Bacillaceae</taxon>
        <taxon>Neobacillus</taxon>
    </lineage>
</organism>
<dbReference type="RefSeq" id="WP_191271503.1">
    <property type="nucleotide sequence ID" value="NZ_BNDS01000005.1"/>
</dbReference>
<accession>A0ABQ3N1S8</accession>
<protein>
    <recommendedName>
        <fullName evidence="3">ParB/Sulfiredoxin domain-containing protein</fullName>
    </recommendedName>
</protein>
<evidence type="ECO:0000313" key="2">
    <source>
        <dbReference type="Proteomes" id="UP000637074"/>
    </source>
</evidence>
<evidence type="ECO:0000313" key="1">
    <source>
        <dbReference type="EMBL" id="GHH98046.1"/>
    </source>
</evidence>